<keyword evidence="4" id="KW-1003">Cell membrane</keyword>
<dbReference type="GO" id="GO:0005886">
    <property type="term" value="C:plasma membrane"/>
    <property type="evidence" value="ECO:0007669"/>
    <property type="project" value="UniProtKB-SubCell"/>
</dbReference>
<dbReference type="EMBL" id="UGGT01000001">
    <property type="protein sequence ID" value="STO21705.1"/>
    <property type="molecule type" value="Genomic_DNA"/>
</dbReference>
<evidence type="ECO:0000256" key="4">
    <source>
        <dbReference type="ARBA" id="ARBA00022475"/>
    </source>
</evidence>
<protein>
    <submittedName>
        <fullName evidence="15">Cytochrome b561 homolog 2</fullName>
    </submittedName>
</protein>
<keyword evidence="10" id="KW-0408">Iron</keyword>
<feature type="transmembrane region" description="Helical" evidence="13">
    <location>
        <begin position="12"/>
        <end position="30"/>
    </location>
</feature>
<comment type="subcellular location">
    <subcellularLocation>
        <location evidence="2">Cell membrane</location>
        <topology evidence="2">Multi-pass membrane protein</topology>
    </subcellularLocation>
</comment>
<evidence type="ECO:0000256" key="10">
    <source>
        <dbReference type="ARBA" id="ARBA00023004"/>
    </source>
</evidence>
<dbReference type="PANTHER" id="PTHR30529">
    <property type="entry name" value="CYTOCHROME B561"/>
    <property type="match status" value="1"/>
</dbReference>
<gene>
    <name evidence="15" type="primary">yceJ_2</name>
    <name evidence="15" type="ORF">NCTC11370_01775</name>
</gene>
<comment type="cofactor">
    <cofactor evidence="1">
        <name>heme b</name>
        <dbReference type="ChEBI" id="CHEBI:60344"/>
    </cofactor>
</comment>
<keyword evidence="8" id="KW-0249">Electron transport</keyword>
<evidence type="ECO:0000313" key="16">
    <source>
        <dbReference type="Proteomes" id="UP000254554"/>
    </source>
</evidence>
<evidence type="ECO:0000256" key="3">
    <source>
        <dbReference type="ARBA" id="ARBA00022448"/>
    </source>
</evidence>
<evidence type="ECO:0000256" key="9">
    <source>
        <dbReference type="ARBA" id="ARBA00022989"/>
    </source>
</evidence>
<keyword evidence="3" id="KW-0813">Transport</keyword>
<dbReference type="InterPro" id="IPR011577">
    <property type="entry name" value="Cyt_b561_bac/Ni-Hgenase"/>
</dbReference>
<dbReference type="PANTHER" id="PTHR30529:SF1">
    <property type="entry name" value="CYTOCHROME B561 HOMOLOG 2"/>
    <property type="match status" value="1"/>
</dbReference>
<dbReference type="GO" id="GO:0046872">
    <property type="term" value="F:metal ion binding"/>
    <property type="evidence" value="ECO:0007669"/>
    <property type="project" value="UniProtKB-KW"/>
</dbReference>
<feature type="transmembrane region" description="Helical" evidence="13">
    <location>
        <begin position="88"/>
        <end position="107"/>
    </location>
</feature>
<feature type="domain" description="Cytochrome b561 bacterial/Ni-hydrogenase" evidence="14">
    <location>
        <begin position="8"/>
        <end position="176"/>
    </location>
</feature>
<dbReference type="InterPro" id="IPR052168">
    <property type="entry name" value="Cytochrome_b561_oxidase"/>
</dbReference>
<dbReference type="GO" id="GO:0022904">
    <property type="term" value="P:respiratory electron transport chain"/>
    <property type="evidence" value="ECO:0007669"/>
    <property type="project" value="InterPro"/>
</dbReference>
<accession>A0A377GA59</accession>
<evidence type="ECO:0000256" key="6">
    <source>
        <dbReference type="ARBA" id="ARBA00022692"/>
    </source>
</evidence>
<feature type="transmembrane region" description="Helical" evidence="13">
    <location>
        <begin position="50"/>
        <end position="68"/>
    </location>
</feature>
<proteinExistence type="inferred from homology"/>
<keyword evidence="16" id="KW-1185">Reference proteome</keyword>
<evidence type="ECO:0000256" key="8">
    <source>
        <dbReference type="ARBA" id="ARBA00022982"/>
    </source>
</evidence>
<evidence type="ECO:0000256" key="2">
    <source>
        <dbReference type="ARBA" id="ARBA00004651"/>
    </source>
</evidence>
<evidence type="ECO:0000256" key="12">
    <source>
        <dbReference type="ARBA" id="ARBA00037975"/>
    </source>
</evidence>
<comment type="similarity">
    <text evidence="12">Belongs to the cytochrome b561 family.</text>
</comment>
<evidence type="ECO:0000256" key="5">
    <source>
        <dbReference type="ARBA" id="ARBA00022617"/>
    </source>
</evidence>
<dbReference type="GO" id="GO:0020037">
    <property type="term" value="F:heme binding"/>
    <property type="evidence" value="ECO:0007669"/>
    <property type="project" value="TreeGrafter"/>
</dbReference>
<evidence type="ECO:0000256" key="7">
    <source>
        <dbReference type="ARBA" id="ARBA00022723"/>
    </source>
</evidence>
<sequence>MLRNTMNRFGSITKVLHWLIFILITAQYYLVWSLGDNSPLTPLYIMLHKSIGVTILILGILFLIWHLINIKPLPPKSQPRWQYVLSKIVHHTLFMLIILMPIVGYLLTCADGKPINFFGLFTLPCLVEANEQLGNVMFATHEKLAFVILLFVGIHALAALYHHFIHKDFVLRRMLPFTSKE</sequence>
<dbReference type="STRING" id="1094715.GCA_000236165_00650"/>
<dbReference type="AlphaFoldDB" id="A0A377GA59"/>
<keyword evidence="9 13" id="KW-1133">Transmembrane helix</keyword>
<name>A0A377GA59_9GAMM</name>
<dbReference type="GeneID" id="93291666"/>
<evidence type="ECO:0000256" key="11">
    <source>
        <dbReference type="ARBA" id="ARBA00023136"/>
    </source>
</evidence>
<dbReference type="InterPro" id="IPR016174">
    <property type="entry name" value="Di-haem_cyt_TM"/>
</dbReference>
<keyword evidence="11 13" id="KW-0472">Membrane</keyword>
<reference evidence="15 16" key="1">
    <citation type="submission" date="2018-06" db="EMBL/GenBank/DDBJ databases">
        <authorList>
            <consortium name="Pathogen Informatics"/>
            <person name="Doyle S."/>
        </authorList>
    </citation>
    <scope>NUCLEOTIDE SEQUENCE [LARGE SCALE GENOMIC DNA]</scope>
    <source>
        <strain evidence="15 16">NCTC11370</strain>
    </source>
</reference>
<evidence type="ECO:0000259" key="14">
    <source>
        <dbReference type="Pfam" id="PF01292"/>
    </source>
</evidence>
<dbReference type="Proteomes" id="UP000254554">
    <property type="component" value="Unassembled WGS sequence"/>
</dbReference>
<evidence type="ECO:0000256" key="1">
    <source>
        <dbReference type="ARBA" id="ARBA00001970"/>
    </source>
</evidence>
<dbReference type="GO" id="GO:0009055">
    <property type="term" value="F:electron transfer activity"/>
    <property type="evidence" value="ECO:0007669"/>
    <property type="project" value="InterPro"/>
</dbReference>
<feature type="transmembrane region" description="Helical" evidence="13">
    <location>
        <begin position="144"/>
        <end position="164"/>
    </location>
</feature>
<dbReference type="Pfam" id="PF01292">
    <property type="entry name" value="Ni_hydr_CYTB"/>
    <property type="match status" value="1"/>
</dbReference>
<keyword evidence="5" id="KW-0349">Heme</keyword>
<dbReference type="SUPFAM" id="SSF81342">
    <property type="entry name" value="Transmembrane di-heme cytochromes"/>
    <property type="match status" value="1"/>
</dbReference>
<dbReference type="RefSeq" id="WP_231294597.1">
    <property type="nucleotide sequence ID" value="NZ_JAPHOO010000001.1"/>
</dbReference>
<evidence type="ECO:0000256" key="13">
    <source>
        <dbReference type="SAM" id="Phobius"/>
    </source>
</evidence>
<evidence type="ECO:0000313" key="15">
    <source>
        <dbReference type="EMBL" id="STO21705.1"/>
    </source>
</evidence>
<keyword evidence="6 13" id="KW-0812">Transmembrane</keyword>
<keyword evidence="7" id="KW-0479">Metal-binding</keyword>
<organism evidence="15 16">
    <name type="scientific">Fluoribacter dumoffii</name>
    <dbReference type="NCBI Taxonomy" id="463"/>
    <lineage>
        <taxon>Bacteria</taxon>
        <taxon>Pseudomonadati</taxon>
        <taxon>Pseudomonadota</taxon>
        <taxon>Gammaproteobacteria</taxon>
        <taxon>Legionellales</taxon>
        <taxon>Legionellaceae</taxon>
        <taxon>Fluoribacter</taxon>
    </lineage>
</organism>